<dbReference type="PANTHER" id="PTHR24109">
    <property type="entry name" value="LEUCINE-RICH REPEAT-CONTAINING PROTEIN 31"/>
    <property type="match status" value="1"/>
</dbReference>
<dbReference type="InterPro" id="IPR001611">
    <property type="entry name" value="Leu-rich_rpt"/>
</dbReference>
<sequence length="304" mass="32935">MSLDLNSCGLTAADEKETDLEELDVSWNDFVSGTLHLFIEQMQQVHKLKVLRLSSCGLTSEDVQTLGDALEMIPELEELSLSWNSKVGGKLPQVLRTFQKGSKIQTLELVDCALTSQDGEFVGHLLPKLHSLEVFDLSINRNIGSSLDIIAQGLKSTVGLKVLKLHSCGLSPKSVRLLEGQHIHLTPLLLCSPPSPLTFPLPHNMNLRTGVGTCLVDGAFASLDVLRTLDLSCNKDLGGGFEDAPAQLALLKHLEVLDLHQCSLTADDVASLMKQSQTAVIKKEEAMAPTFCTTSILGPFLSLT</sequence>
<gene>
    <name evidence="1" type="ORF">I79_010307</name>
</gene>
<dbReference type="AlphaFoldDB" id="G3HI42"/>
<reference evidence="2" key="1">
    <citation type="journal article" date="2011" name="Nat. Biotechnol.">
        <title>The genomic sequence of the Chinese hamster ovary (CHO)-K1 cell line.</title>
        <authorList>
            <person name="Xu X."/>
            <person name="Nagarajan H."/>
            <person name="Lewis N.E."/>
            <person name="Pan S."/>
            <person name="Cai Z."/>
            <person name="Liu X."/>
            <person name="Chen W."/>
            <person name="Xie M."/>
            <person name="Wang W."/>
            <person name="Hammond S."/>
            <person name="Andersen M.R."/>
            <person name="Neff N."/>
            <person name="Passarelli B."/>
            <person name="Koh W."/>
            <person name="Fan H.C."/>
            <person name="Wang J."/>
            <person name="Gui Y."/>
            <person name="Lee K.H."/>
            <person name="Betenbaugh M.J."/>
            <person name="Quake S.R."/>
            <person name="Famili I."/>
            <person name="Palsson B.O."/>
            <person name="Wang J."/>
        </authorList>
    </citation>
    <scope>NUCLEOTIDE SEQUENCE [LARGE SCALE GENOMIC DNA]</scope>
    <source>
        <strain evidence="2">CHO K1 cell line</strain>
    </source>
</reference>
<dbReference type="InterPro" id="IPR032675">
    <property type="entry name" value="LRR_dom_sf"/>
</dbReference>
<dbReference type="Gene3D" id="3.80.10.10">
    <property type="entry name" value="Ribonuclease Inhibitor"/>
    <property type="match status" value="3"/>
</dbReference>
<name>G3HI42_CRIGR</name>
<dbReference type="Pfam" id="PF13516">
    <property type="entry name" value="LRR_6"/>
    <property type="match status" value="1"/>
</dbReference>
<dbReference type="PANTHER" id="PTHR24109:SF3">
    <property type="entry name" value="LEUCINE-RICH REPEAT-CONTAINING PROTEIN 31"/>
    <property type="match status" value="1"/>
</dbReference>
<organism evidence="1 2">
    <name type="scientific">Cricetulus griseus</name>
    <name type="common">Chinese hamster</name>
    <name type="synonym">Cricetulus barabensis griseus</name>
    <dbReference type="NCBI Taxonomy" id="10029"/>
    <lineage>
        <taxon>Eukaryota</taxon>
        <taxon>Metazoa</taxon>
        <taxon>Chordata</taxon>
        <taxon>Craniata</taxon>
        <taxon>Vertebrata</taxon>
        <taxon>Euteleostomi</taxon>
        <taxon>Mammalia</taxon>
        <taxon>Eutheria</taxon>
        <taxon>Euarchontoglires</taxon>
        <taxon>Glires</taxon>
        <taxon>Rodentia</taxon>
        <taxon>Myomorpha</taxon>
        <taxon>Muroidea</taxon>
        <taxon>Cricetidae</taxon>
        <taxon>Cricetinae</taxon>
        <taxon>Cricetulus</taxon>
    </lineage>
</organism>
<dbReference type="InParanoid" id="G3HI42"/>
<evidence type="ECO:0000313" key="2">
    <source>
        <dbReference type="Proteomes" id="UP000001075"/>
    </source>
</evidence>
<accession>G3HI42</accession>
<protein>
    <submittedName>
        <fullName evidence="1">Leucine-rich repeat-containing protein 31</fullName>
    </submittedName>
</protein>
<dbReference type="InterPro" id="IPR042419">
    <property type="entry name" value="LRC31"/>
</dbReference>
<dbReference type="Proteomes" id="UP000001075">
    <property type="component" value="Unassembled WGS sequence"/>
</dbReference>
<proteinExistence type="predicted"/>
<evidence type="ECO:0000313" key="1">
    <source>
        <dbReference type="EMBL" id="EGW05110.1"/>
    </source>
</evidence>
<dbReference type="SUPFAM" id="SSF52047">
    <property type="entry name" value="RNI-like"/>
    <property type="match status" value="1"/>
</dbReference>
<dbReference type="EMBL" id="JH000397">
    <property type="protein sequence ID" value="EGW05110.1"/>
    <property type="molecule type" value="Genomic_DNA"/>
</dbReference>
<dbReference type="STRING" id="10029.G3HI42"/>